<organism evidence="1">
    <name type="scientific">Streptococcus pneumoniae</name>
    <dbReference type="NCBI Taxonomy" id="1313"/>
    <lineage>
        <taxon>Bacteria</taxon>
        <taxon>Bacillati</taxon>
        <taxon>Bacillota</taxon>
        <taxon>Bacilli</taxon>
        <taxon>Lactobacillales</taxon>
        <taxon>Streptococcaceae</taxon>
        <taxon>Streptococcus</taxon>
    </lineage>
</organism>
<evidence type="ECO:0000313" key="1">
    <source>
        <dbReference type="EMBL" id="VNQ65464.1"/>
    </source>
</evidence>
<dbReference type="AlphaFoldDB" id="A0A4J2EFY7"/>
<accession>A0A4J2EFY7</accession>
<reference evidence="1" key="1">
    <citation type="submission" date="2019-04" db="EMBL/GenBank/DDBJ databases">
        <authorList>
            <consortium name="Pathogen Informatics"/>
        </authorList>
    </citation>
    <scope>NUCLEOTIDE SEQUENCE</scope>
    <source>
        <strain evidence="1">GPSC33</strain>
    </source>
</reference>
<proteinExistence type="predicted"/>
<gene>
    <name evidence="1" type="ORF">SAMEA2658750_01023</name>
</gene>
<dbReference type="EMBL" id="CAATIN010000004">
    <property type="protein sequence ID" value="VNQ65464.1"/>
    <property type="molecule type" value="Genomic_DNA"/>
</dbReference>
<protein>
    <submittedName>
        <fullName evidence="1">Uncharacterized protein</fullName>
    </submittedName>
</protein>
<sequence length="64" mass="7180">MRTPMPLGKGELMRITTGSFVDGYLKELRKRLLKKSLSSKIGSTTILKDAWTTSHPEKTSGWLT</sequence>
<name>A0A4J2EFY7_STREE</name>